<evidence type="ECO:0000313" key="11">
    <source>
        <dbReference type="Proteomes" id="UP000095200"/>
    </source>
</evidence>
<keyword evidence="3" id="KW-0813">Transport</keyword>
<feature type="transmembrane region" description="Helical" evidence="8">
    <location>
        <begin position="272"/>
        <end position="290"/>
    </location>
</feature>
<keyword evidence="7 8" id="KW-0472">Membrane</keyword>
<protein>
    <submittedName>
        <fullName evidence="10">Transporter</fullName>
    </submittedName>
</protein>
<dbReference type="RefSeq" id="WP_069859902.1">
    <property type="nucleotide sequence ID" value="NZ_BDFE01000020.1"/>
</dbReference>
<dbReference type="InterPro" id="IPR000620">
    <property type="entry name" value="EamA_dom"/>
</dbReference>
<accession>A0A194AHU3</accession>
<dbReference type="InterPro" id="IPR004626">
    <property type="entry name" value="RarD"/>
</dbReference>
<evidence type="ECO:0000259" key="9">
    <source>
        <dbReference type="Pfam" id="PF00892"/>
    </source>
</evidence>
<evidence type="ECO:0000256" key="4">
    <source>
        <dbReference type="ARBA" id="ARBA00022475"/>
    </source>
</evidence>
<proteinExistence type="inferred from homology"/>
<feature type="transmembrane region" description="Helical" evidence="8">
    <location>
        <begin position="109"/>
        <end position="126"/>
    </location>
</feature>
<keyword evidence="4" id="KW-1003">Cell membrane</keyword>
<dbReference type="GO" id="GO:0005886">
    <property type="term" value="C:plasma membrane"/>
    <property type="evidence" value="ECO:0007669"/>
    <property type="project" value="UniProtKB-SubCell"/>
</dbReference>
<feature type="transmembrane region" description="Helical" evidence="8">
    <location>
        <begin position="77"/>
        <end position="97"/>
    </location>
</feature>
<feature type="domain" description="EamA" evidence="9">
    <location>
        <begin position="14"/>
        <end position="146"/>
    </location>
</feature>
<gene>
    <name evidence="10" type="ORF">DPF_2378</name>
</gene>
<dbReference type="PANTHER" id="PTHR22911:SF137">
    <property type="entry name" value="SOLUTE CARRIER FAMILY 35 MEMBER G2-RELATED"/>
    <property type="match status" value="1"/>
</dbReference>
<dbReference type="InterPro" id="IPR037185">
    <property type="entry name" value="EmrE-like"/>
</dbReference>
<evidence type="ECO:0000256" key="5">
    <source>
        <dbReference type="ARBA" id="ARBA00022692"/>
    </source>
</evidence>
<dbReference type="Proteomes" id="UP000095200">
    <property type="component" value="Unassembled WGS sequence"/>
</dbReference>
<evidence type="ECO:0000313" key="10">
    <source>
        <dbReference type="EMBL" id="GAU09647.1"/>
    </source>
</evidence>
<dbReference type="PANTHER" id="PTHR22911">
    <property type="entry name" value="ACYL-MALONYL CONDENSING ENZYME-RELATED"/>
    <property type="match status" value="1"/>
</dbReference>
<dbReference type="EMBL" id="BDFE01000020">
    <property type="protein sequence ID" value="GAU09647.1"/>
    <property type="molecule type" value="Genomic_DNA"/>
</dbReference>
<feature type="transmembrane region" description="Helical" evidence="8">
    <location>
        <begin position="12"/>
        <end position="32"/>
    </location>
</feature>
<keyword evidence="5 8" id="KW-0812">Transmembrane</keyword>
<feature type="transmembrane region" description="Helical" evidence="8">
    <location>
        <begin position="184"/>
        <end position="204"/>
    </location>
</feature>
<evidence type="ECO:0000256" key="8">
    <source>
        <dbReference type="SAM" id="Phobius"/>
    </source>
</evidence>
<comment type="subcellular location">
    <subcellularLocation>
        <location evidence="1">Cell membrane</location>
        <topology evidence="1">Multi-pass membrane protein</topology>
    </subcellularLocation>
</comment>
<dbReference type="AlphaFoldDB" id="A0A194AHU3"/>
<feature type="transmembrane region" description="Helical" evidence="8">
    <location>
        <begin position="219"/>
        <end position="237"/>
    </location>
</feature>
<keyword evidence="11" id="KW-1185">Reference proteome</keyword>
<reference evidence="11" key="1">
    <citation type="submission" date="2016-06" db="EMBL/GenBank/DDBJ databases">
        <title>Draft genome sequence of Desulfoplanes formicivorans strain Pf12B.</title>
        <authorList>
            <person name="Watanabe M."/>
            <person name="Kojima H."/>
            <person name="Fukui M."/>
        </authorList>
    </citation>
    <scope>NUCLEOTIDE SEQUENCE [LARGE SCALE GENOMIC DNA]</scope>
    <source>
        <strain evidence="11">Pf12B</strain>
    </source>
</reference>
<evidence type="ECO:0000256" key="2">
    <source>
        <dbReference type="ARBA" id="ARBA00007362"/>
    </source>
</evidence>
<feature type="transmembrane region" description="Helical" evidence="8">
    <location>
        <begin position="48"/>
        <end position="65"/>
    </location>
</feature>
<dbReference type="Pfam" id="PF00892">
    <property type="entry name" value="EamA"/>
    <property type="match status" value="1"/>
</dbReference>
<evidence type="ECO:0000256" key="6">
    <source>
        <dbReference type="ARBA" id="ARBA00022989"/>
    </source>
</evidence>
<organism evidence="10 11">
    <name type="scientific">Desulfoplanes formicivorans</name>
    <dbReference type="NCBI Taxonomy" id="1592317"/>
    <lineage>
        <taxon>Bacteria</taxon>
        <taxon>Pseudomonadati</taxon>
        <taxon>Thermodesulfobacteriota</taxon>
        <taxon>Desulfovibrionia</taxon>
        <taxon>Desulfovibrionales</taxon>
        <taxon>Desulfoplanaceae</taxon>
        <taxon>Desulfoplanes</taxon>
    </lineage>
</organism>
<name>A0A194AHU3_9BACT</name>
<comment type="caution">
    <text evidence="10">The sequence shown here is derived from an EMBL/GenBank/DDBJ whole genome shotgun (WGS) entry which is preliminary data.</text>
</comment>
<dbReference type="NCBIfam" id="TIGR00688">
    <property type="entry name" value="rarD"/>
    <property type="match status" value="1"/>
</dbReference>
<dbReference type="OrthoDB" id="369870at2"/>
<feature type="transmembrane region" description="Helical" evidence="8">
    <location>
        <begin position="156"/>
        <end position="172"/>
    </location>
</feature>
<dbReference type="STRING" id="1592317.DPF_2378"/>
<dbReference type="SUPFAM" id="SSF103481">
    <property type="entry name" value="Multidrug resistance efflux transporter EmrE"/>
    <property type="match status" value="2"/>
</dbReference>
<evidence type="ECO:0000256" key="3">
    <source>
        <dbReference type="ARBA" id="ARBA00022448"/>
    </source>
</evidence>
<sequence length="304" mass="33388">MTLPPCPKTPAATGFMAALAAFAAWGLLPIYWKTLDHVPAFEVLCHRIVWSLLFSGIIIGIQGRWQEVRNVFASPQAIWHLLLSSLLIGGNWFIYIWAVNNGHVLETSLGYFINPLVNVCLAFAVFRERLRPLQIAALTLAVMGVINRIWHFGHVPLIALTLAISFGLYGLMRKLVKAESLPGLFCETALLGVFAAGYLIFLAVTGKGAFGHLNLQTDFLLMGAGVVTSLPLLGFAFGARRLSLIQIGMLQYLSPSLAFMLGAFVYKEPFSINYLITFILIWIAVGTYTVEGIMHTGKAMGRNT</sequence>
<keyword evidence="6 8" id="KW-1133">Transmembrane helix</keyword>
<feature type="transmembrane region" description="Helical" evidence="8">
    <location>
        <begin position="249"/>
        <end position="266"/>
    </location>
</feature>
<comment type="similarity">
    <text evidence="2">Belongs to the EamA transporter family.</text>
</comment>
<evidence type="ECO:0000256" key="1">
    <source>
        <dbReference type="ARBA" id="ARBA00004651"/>
    </source>
</evidence>
<evidence type="ECO:0000256" key="7">
    <source>
        <dbReference type="ARBA" id="ARBA00023136"/>
    </source>
</evidence>